<evidence type="ECO:0000313" key="3">
    <source>
        <dbReference type="Proteomes" id="UP000274504"/>
    </source>
</evidence>
<sequence>MSEESKYNLALDYAVIKEYLLMLLQFTQVSEKYWLFMRNHPGYSFEEFNSRCNELKELIRCIQQMIYIVEELFIELRHVNEILSSFSDTALNYYEDRFPFLKNKIEATEKWLEILEQLQNHRGNSVMSLDGKQEH</sequence>
<evidence type="ECO:0000313" key="4">
    <source>
        <dbReference type="Proteomes" id="UP000321570"/>
    </source>
</evidence>
<evidence type="ECO:0000313" key="5">
    <source>
        <dbReference type="WBParaSite" id="HDID_0001023501-mRNA-1"/>
    </source>
</evidence>
<name>A0A0R3SWZ6_HYMDI</name>
<gene>
    <name evidence="1" type="ORF">HDID_LOCUS10233</name>
    <name evidence="2" type="ORF">WMSIL1_LOCUS13415</name>
</gene>
<reference evidence="2 4" key="3">
    <citation type="submission" date="2019-07" db="EMBL/GenBank/DDBJ databases">
        <authorList>
            <person name="Jastrzebski P J."/>
            <person name="Paukszto L."/>
            <person name="Jastrzebski P J."/>
        </authorList>
    </citation>
    <scope>NUCLEOTIDE SEQUENCE [LARGE SCALE GENOMIC DNA]</scope>
    <source>
        <strain evidence="2 4">WMS-il1</strain>
    </source>
</reference>
<organism evidence="5">
    <name type="scientific">Hymenolepis diminuta</name>
    <name type="common">Rat tapeworm</name>
    <dbReference type="NCBI Taxonomy" id="6216"/>
    <lineage>
        <taxon>Eukaryota</taxon>
        <taxon>Metazoa</taxon>
        <taxon>Spiralia</taxon>
        <taxon>Lophotrochozoa</taxon>
        <taxon>Platyhelminthes</taxon>
        <taxon>Cestoda</taxon>
        <taxon>Eucestoda</taxon>
        <taxon>Cyclophyllidea</taxon>
        <taxon>Hymenolepididae</taxon>
        <taxon>Hymenolepis</taxon>
    </lineage>
</organism>
<dbReference type="EMBL" id="UYSG01011583">
    <property type="protein sequence ID" value="VDL62930.1"/>
    <property type="molecule type" value="Genomic_DNA"/>
</dbReference>
<evidence type="ECO:0000313" key="2">
    <source>
        <dbReference type="EMBL" id="VUZ55610.1"/>
    </source>
</evidence>
<dbReference type="Proteomes" id="UP000274504">
    <property type="component" value="Unassembled WGS sequence"/>
</dbReference>
<dbReference type="Proteomes" id="UP000321570">
    <property type="component" value="Unassembled WGS sequence"/>
</dbReference>
<protein>
    <submittedName>
        <fullName evidence="5">DHC_N1 domain-containing protein</fullName>
    </submittedName>
</protein>
<reference evidence="1 3" key="2">
    <citation type="submission" date="2018-11" db="EMBL/GenBank/DDBJ databases">
        <authorList>
            <consortium name="Pathogen Informatics"/>
        </authorList>
    </citation>
    <scope>NUCLEOTIDE SEQUENCE [LARGE SCALE GENOMIC DNA]</scope>
</reference>
<proteinExistence type="predicted"/>
<dbReference type="EMBL" id="CABIJS010000696">
    <property type="protein sequence ID" value="VUZ55610.1"/>
    <property type="molecule type" value="Genomic_DNA"/>
</dbReference>
<reference evidence="5" key="1">
    <citation type="submission" date="2017-02" db="UniProtKB">
        <authorList>
            <consortium name="WormBaseParasite"/>
        </authorList>
    </citation>
    <scope>IDENTIFICATION</scope>
</reference>
<dbReference type="AlphaFoldDB" id="A0A0R3SWZ6"/>
<accession>A0A0R3SWZ6</accession>
<keyword evidence="4" id="KW-1185">Reference proteome</keyword>
<dbReference type="WBParaSite" id="HDID_0001023501-mRNA-1">
    <property type="protein sequence ID" value="HDID_0001023501-mRNA-1"/>
    <property type="gene ID" value="HDID_0001023501"/>
</dbReference>
<evidence type="ECO:0000313" key="1">
    <source>
        <dbReference type="EMBL" id="VDL62930.1"/>
    </source>
</evidence>